<keyword evidence="3" id="KW-1185">Reference proteome</keyword>
<dbReference type="InParanoid" id="A0A1Y1K7K2"/>
<dbReference type="Proteomes" id="UP000327044">
    <property type="component" value="Unassembled WGS sequence"/>
</dbReference>
<reference evidence="2" key="3">
    <citation type="submission" date="2019-08" db="EMBL/GenBank/DDBJ databases">
        <authorList>
            <consortium name="Photinus pyralis genome working group"/>
            <person name="Fallon T.R."/>
            <person name="Sander Lower S.E."/>
            <person name="Weng J.-K."/>
        </authorList>
    </citation>
    <scope>NUCLEOTIDE SEQUENCE</scope>
    <source>
        <strain evidence="2">1611_PpyrPB1</strain>
        <tissue evidence="2">Whole body</tissue>
    </source>
</reference>
<evidence type="ECO:0000313" key="1">
    <source>
        <dbReference type="EMBL" id="JAV56491.1"/>
    </source>
</evidence>
<gene>
    <name evidence="2" type="ORF">PPYR_05079</name>
</gene>
<name>A0A1Y1K7K2_PHOPY</name>
<dbReference type="EMBL" id="VVIM01000002">
    <property type="protein sequence ID" value="KAB0802893.1"/>
    <property type="molecule type" value="Genomic_DNA"/>
</dbReference>
<dbReference type="EMBL" id="GEZM01092697">
    <property type="protein sequence ID" value="JAV56491.1"/>
    <property type="molecule type" value="Transcribed_RNA"/>
</dbReference>
<reference evidence="1" key="1">
    <citation type="journal article" date="2016" name="Sci. Rep.">
        <title>Molecular characterization of firefly nuptial gifts: a multi-omics approach sheds light on postcopulatory sexual selection.</title>
        <authorList>
            <person name="Al-Wathiqui N."/>
            <person name="Fallon T.R."/>
            <person name="South A."/>
            <person name="Weng J.K."/>
            <person name="Lewis S.M."/>
        </authorList>
    </citation>
    <scope>NUCLEOTIDE SEQUENCE</scope>
</reference>
<accession>A0A1Y1K7K2</accession>
<proteinExistence type="predicted"/>
<evidence type="ECO:0000313" key="2">
    <source>
        <dbReference type="EMBL" id="KAB0802893.1"/>
    </source>
</evidence>
<protein>
    <submittedName>
        <fullName evidence="1">Uncharacterized protein</fullName>
    </submittedName>
</protein>
<sequence>MNEENSIYETLSKLLKLEQIYHKQERFLANKEKLEQFAMVKECFEIMNEITQPKFRVDPPSEDPKLKLDRASACNLQQHTTNLFDFYNRGADVIDVPHSNDLEKGVNLLTASCRKNEEHLELCQSIAESFDLILEKVKKSNNI</sequence>
<evidence type="ECO:0000313" key="3">
    <source>
        <dbReference type="Proteomes" id="UP000327044"/>
    </source>
</evidence>
<reference evidence="2 3" key="2">
    <citation type="journal article" date="2018" name="Elife">
        <title>Firefly genomes illuminate parallel origins of bioluminescence in beetles.</title>
        <authorList>
            <person name="Fallon T.R."/>
            <person name="Lower S.E."/>
            <person name="Chang C.H."/>
            <person name="Bessho-Uehara M."/>
            <person name="Martin G.J."/>
            <person name="Bewick A.J."/>
            <person name="Behringer M."/>
            <person name="Debat H.J."/>
            <person name="Wong I."/>
            <person name="Day J.C."/>
            <person name="Suvorov A."/>
            <person name="Silva C.J."/>
            <person name="Stanger-Hall K.F."/>
            <person name="Hall D.W."/>
            <person name="Schmitz R.J."/>
            <person name="Nelson D.R."/>
            <person name="Lewis S.M."/>
            <person name="Shigenobu S."/>
            <person name="Bybee S.M."/>
            <person name="Larracuente A.M."/>
            <person name="Oba Y."/>
            <person name="Weng J.K."/>
        </authorList>
    </citation>
    <scope>NUCLEOTIDE SEQUENCE [LARGE SCALE GENOMIC DNA]</scope>
    <source>
        <strain evidence="2">1611_PpyrPB1</strain>
        <tissue evidence="2">Whole body</tissue>
    </source>
</reference>
<dbReference type="AlphaFoldDB" id="A0A1Y1K7K2"/>
<organism evidence="1">
    <name type="scientific">Photinus pyralis</name>
    <name type="common">Common eastern firefly</name>
    <name type="synonym">Lampyris pyralis</name>
    <dbReference type="NCBI Taxonomy" id="7054"/>
    <lineage>
        <taxon>Eukaryota</taxon>
        <taxon>Metazoa</taxon>
        <taxon>Ecdysozoa</taxon>
        <taxon>Arthropoda</taxon>
        <taxon>Hexapoda</taxon>
        <taxon>Insecta</taxon>
        <taxon>Pterygota</taxon>
        <taxon>Neoptera</taxon>
        <taxon>Endopterygota</taxon>
        <taxon>Coleoptera</taxon>
        <taxon>Polyphaga</taxon>
        <taxon>Elateriformia</taxon>
        <taxon>Elateroidea</taxon>
        <taxon>Lampyridae</taxon>
        <taxon>Lampyrinae</taxon>
        <taxon>Photinus</taxon>
    </lineage>
</organism>